<protein>
    <recommendedName>
        <fullName evidence="3">Head-to-tail connector protein</fullName>
    </recommendedName>
</protein>
<reference evidence="1 2" key="1">
    <citation type="submission" date="2015-06" db="EMBL/GenBank/DDBJ databases">
        <authorList>
            <person name="Akther S."/>
            <person name="Anaya M."/>
            <person name="Carvajal B."/>
            <person name="Chen Y."/>
            <person name="Estrada B."/>
            <person name="Gedeon F."/>
            <person name="Golebiewska U.P."/>
            <person name="Gu W."/>
            <person name="Hernandez A."/>
            <person name="Islam T."/>
            <person name="Jin Y."/>
            <person name="Jung S.M.I.N."/>
            <person name="Nieves W."/>
            <person name="Patel N."/>
            <person name="Qu S."/>
            <person name="Sookdeo T."/>
            <person name="Tobar N."/>
            <person name="Victor W."/>
            <person name="Serrano M.G."/>
            <person name="Buck G."/>
            <person name="Lee V."/>
            <person name="Wang Y."/>
            <person name="Carvalho R."/>
            <person name="Voegtly L."/>
            <person name="Shi R."/>
            <person name="Duckworth R."/>
            <person name="Johnson A."/>
            <person name="Loviza R."/>
            <person name="Walstead R."/>
            <person name="Shah Z."/>
            <person name="Kiflezghi M."/>
            <person name="Wade K."/>
            <person name="Delesalle V.A."/>
            <person name="Bradley K.W."/>
            <person name="Asai D.J."/>
            <person name="Bowman C.A."/>
            <person name="Russell D.A."/>
            <person name="Pope W.H."/>
            <person name="Jacobs-Sera D."/>
            <person name="Hendrix R.W."/>
            <person name="Hatfull G.F."/>
        </authorList>
    </citation>
    <scope>NUCLEOTIDE SEQUENCE [LARGE SCALE GENOMIC DNA]</scope>
</reference>
<dbReference type="OrthoDB" id="26084at10239"/>
<sequence>MTLYPRPEEASTKDCTDEAHFCVHDWRIFWGNVDRQVTGEGG</sequence>
<evidence type="ECO:0000313" key="2">
    <source>
        <dbReference type="Proteomes" id="UP000204421"/>
    </source>
</evidence>
<accession>A0A0H4TH16</accession>
<dbReference type="EMBL" id="KT184694">
    <property type="protein sequence ID" value="AKQ07583.1"/>
    <property type="molecule type" value="Genomic_DNA"/>
</dbReference>
<gene>
    <name evidence="1" type="ORF">SEA_SMEADLEY_15</name>
</gene>
<name>A0A0H4TH16_9CAUD</name>
<organism evidence="1 2">
    <name type="scientific">Mycobacterium phage Smeadley</name>
    <dbReference type="NCBI Taxonomy" id="1673873"/>
    <lineage>
        <taxon>Viruses</taxon>
        <taxon>Duplodnaviria</taxon>
        <taxon>Heunggongvirae</taxon>
        <taxon>Uroviricota</taxon>
        <taxon>Caudoviricetes</taxon>
        <taxon>Fromanvirus</taxon>
        <taxon>Fromanvirus astro</taxon>
    </lineage>
</organism>
<dbReference type="GeneID" id="26630619"/>
<evidence type="ECO:0000313" key="1">
    <source>
        <dbReference type="EMBL" id="AKQ07583.1"/>
    </source>
</evidence>
<evidence type="ECO:0008006" key="3">
    <source>
        <dbReference type="Google" id="ProtNLM"/>
    </source>
</evidence>
<dbReference type="RefSeq" id="YP_009204105.1">
    <property type="nucleotide sequence ID" value="NC_028860.1"/>
</dbReference>
<proteinExistence type="predicted"/>
<dbReference type="KEGG" id="vg:26630619"/>
<dbReference type="Proteomes" id="UP000204421">
    <property type="component" value="Segment"/>
</dbReference>